<dbReference type="InterPro" id="IPR010730">
    <property type="entry name" value="HET"/>
</dbReference>
<name>A0AAV9G5P3_9PEZI</name>
<gene>
    <name evidence="3" type="ORF">QBC34DRAFT_285794</name>
</gene>
<reference evidence="3" key="2">
    <citation type="submission" date="2023-05" db="EMBL/GenBank/DDBJ databases">
        <authorList>
            <consortium name="Lawrence Berkeley National Laboratory"/>
            <person name="Steindorff A."/>
            <person name="Hensen N."/>
            <person name="Bonometti L."/>
            <person name="Westerberg I."/>
            <person name="Brannstrom I.O."/>
            <person name="Guillou S."/>
            <person name="Cros-Aarteil S."/>
            <person name="Calhoun S."/>
            <person name="Haridas S."/>
            <person name="Kuo A."/>
            <person name="Mondo S."/>
            <person name="Pangilinan J."/>
            <person name="Riley R."/>
            <person name="Labutti K."/>
            <person name="Andreopoulos B."/>
            <person name="Lipzen A."/>
            <person name="Chen C."/>
            <person name="Yanf M."/>
            <person name="Daum C."/>
            <person name="Ng V."/>
            <person name="Clum A."/>
            <person name="Ohm R."/>
            <person name="Martin F."/>
            <person name="Silar P."/>
            <person name="Natvig D."/>
            <person name="Lalanne C."/>
            <person name="Gautier V."/>
            <person name="Ament-Velasquez S.L."/>
            <person name="Kruys A."/>
            <person name="Hutchinson M.I."/>
            <person name="Powell A.J."/>
            <person name="Barry K."/>
            <person name="Miller A.N."/>
            <person name="Grigoriev I.V."/>
            <person name="Debuchy R."/>
            <person name="Gladieux P."/>
            <person name="Thoren M.H."/>
            <person name="Johannesson H."/>
        </authorList>
    </citation>
    <scope>NUCLEOTIDE SEQUENCE</scope>
    <source>
        <strain evidence="3">PSN243</strain>
    </source>
</reference>
<protein>
    <submittedName>
        <fullName evidence="3">HET-domain-containing protein</fullName>
    </submittedName>
</protein>
<accession>A0AAV9G5P3</accession>
<dbReference type="PANTHER" id="PTHR10622">
    <property type="entry name" value="HET DOMAIN-CONTAINING PROTEIN"/>
    <property type="match status" value="1"/>
</dbReference>
<feature type="domain" description="DUF8212" evidence="2">
    <location>
        <begin position="244"/>
        <end position="272"/>
    </location>
</feature>
<evidence type="ECO:0000259" key="2">
    <source>
        <dbReference type="Pfam" id="PF26640"/>
    </source>
</evidence>
<feature type="domain" description="Heterokaryon incompatibility" evidence="1">
    <location>
        <begin position="22"/>
        <end position="157"/>
    </location>
</feature>
<dbReference type="Pfam" id="PF06985">
    <property type="entry name" value="HET"/>
    <property type="match status" value="1"/>
</dbReference>
<sequence length="289" mass="33252">MRLLHTDTLQLVEFMGDYDGQYAILSHTWEKDEISFQEMLLANKNTQPEAEAVKQKAGYRKIRDFATVAAKDGHEYAWVDTCCIDKSSSAELSEAINSMFRWYRNAVHCYVYLADISDNVADNELATLTSRLSLRSRAKDLGLCHSRWFTRGWTLQELVAPVSLRFYLSDWTAGPTRDDLSNQLETIIKIPANVLETGEFSEIPVAERMKWAAKRVTTRVEDMAYCLMGLFDVNMPLLYGEGPKAFLRLQEEIYRNTNDESIFAWTSSSKGWFDDHQYRGLFARSPAEF</sequence>
<comment type="caution">
    <text evidence="3">The sequence shown here is derived from an EMBL/GenBank/DDBJ whole genome shotgun (WGS) entry which is preliminary data.</text>
</comment>
<dbReference type="InterPro" id="IPR058525">
    <property type="entry name" value="DUF8212"/>
</dbReference>
<dbReference type="EMBL" id="MU865989">
    <property type="protein sequence ID" value="KAK4443620.1"/>
    <property type="molecule type" value="Genomic_DNA"/>
</dbReference>
<reference evidence="3" key="1">
    <citation type="journal article" date="2023" name="Mol. Phylogenet. Evol.">
        <title>Genome-scale phylogeny and comparative genomics of the fungal order Sordariales.</title>
        <authorList>
            <person name="Hensen N."/>
            <person name="Bonometti L."/>
            <person name="Westerberg I."/>
            <person name="Brannstrom I.O."/>
            <person name="Guillou S."/>
            <person name="Cros-Aarteil S."/>
            <person name="Calhoun S."/>
            <person name="Haridas S."/>
            <person name="Kuo A."/>
            <person name="Mondo S."/>
            <person name="Pangilinan J."/>
            <person name="Riley R."/>
            <person name="LaButti K."/>
            <person name="Andreopoulos B."/>
            <person name="Lipzen A."/>
            <person name="Chen C."/>
            <person name="Yan M."/>
            <person name="Daum C."/>
            <person name="Ng V."/>
            <person name="Clum A."/>
            <person name="Steindorff A."/>
            <person name="Ohm R.A."/>
            <person name="Martin F."/>
            <person name="Silar P."/>
            <person name="Natvig D.O."/>
            <person name="Lalanne C."/>
            <person name="Gautier V."/>
            <person name="Ament-Velasquez S.L."/>
            <person name="Kruys A."/>
            <person name="Hutchinson M.I."/>
            <person name="Powell A.J."/>
            <person name="Barry K."/>
            <person name="Miller A.N."/>
            <person name="Grigoriev I.V."/>
            <person name="Debuchy R."/>
            <person name="Gladieux P."/>
            <person name="Hiltunen Thoren M."/>
            <person name="Johannesson H."/>
        </authorList>
    </citation>
    <scope>NUCLEOTIDE SEQUENCE</scope>
    <source>
        <strain evidence="3">PSN243</strain>
    </source>
</reference>
<dbReference type="PANTHER" id="PTHR10622:SF10">
    <property type="entry name" value="HET DOMAIN-CONTAINING PROTEIN"/>
    <property type="match status" value="1"/>
</dbReference>
<dbReference type="Pfam" id="PF26640">
    <property type="entry name" value="DUF8212"/>
    <property type="match status" value="1"/>
</dbReference>
<evidence type="ECO:0000313" key="4">
    <source>
        <dbReference type="Proteomes" id="UP001321760"/>
    </source>
</evidence>
<organism evidence="3 4">
    <name type="scientific">Podospora aff. communis PSN243</name>
    <dbReference type="NCBI Taxonomy" id="3040156"/>
    <lineage>
        <taxon>Eukaryota</taxon>
        <taxon>Fungi</taxon>
        <taxon>Dikarya</taxon>
        <taxon>Ascomycota</taxon>
        <taxon>Pezizomycotina</taxon>
        <taxon>Sordariomycetes</taxon>
        <taxon>Sordariomycetidae</taxon>
        <taxon>Sordariales</taxon>
        <taxon>Podosporaceae</taxon>
        <taxon>Podospora</taxon>
    </lineage>
</organism>
<feature type="non-terminal residue" evidence="3">
    <location>
        <position position="289"/>
    </location>
</feature>
<dbReference type="AlphaFoldDB" id="A0AAV9G5P3"/>
<evidence type="ECO:0000259" key="1">
    <source>
        <dbReference type="Pfam" id="PF06985"/>
    </source>
</evidence>
<dbReference type="Proteomes" id="UP001321760">
    <property type="component" value="Unassembled WGS sequence"/>
</dbReference>
<evidence type="ECO:0000313" key="3">
    <source>
        <dbReference type="EMBL" id="KAK4443620.1"/>
    </source>
</evidence>
<proteinExistence type="predicted"/>
<keyword evidence="4" id="KW-1185">Reference proteome</keyword>